<evidence type="ECO:0000313" key="2">
    <source>
        <dbReference type="EMBL" id="MDQ0463918.1"/>
    </source>
</evidence>
<dbReference type="EMBL" id="JAUSVS010000002">
    <property type="protein sequence ID" value="MDQ0463918.1"/>
    <property type="molecule type" value="Genomic_DNA"/>
</dbReference>
<feature type="compositionally biased region" description="Basic and acidic residues" evidence="1">
    <location>
        <begin position="73"/>
        <end position="82"/>
    </location>
</feature>
<keyword evidence="3" id="KW-1185">Reference proteome</keyword>
<feature type="region of interest" description="Disordered" evidence="1">
    <location>
        <begin position="41"/>
        <end position="164"/>
    </location>
</feature>
<name>A0ABU0IRY7_9CAUL</name>
<gene>
    <name evidence="2" type="ORF">QO010_001689</name>
</gene>
<dbReference type="Proteomes" id="UP001228905">
    <property type="component" value="Unassembled WGS sequence"/>
</dbReference>
<feature type="compositionally biased region" description="Basic and acidic residues" evidence="1">
    <location>
        <begin position="123"/>
        <end position="148"/>
    </location>
</feature>
<sequence>MPQMPTEFDAQDSAEVFDETNLTKDGGDIANFDTLREVRDFTSASDDDDLDGDEGELDEADFDDDAVDGDVLEAGRDDDGLRRTLSAANDVDSDDDQPDDYQASSGDPGEGGDDTPPQEIPDDGDHTPEEQPMEADEHVDKQLDKGLKETFPASDPVSINPGAD</sequence>
<feature type="region of interest" description="Disordered" evidence="1">
    <location>
        <begin position="1"/>
        <end position="28"/>
    </location>
</feature>
<reference evidence="2 3" key="1">
    <citation type="submission" date="2023-07" db="EMBL/GenBank/DDBJ databases">
        <title>Genomic Encyclopedia of Type Strains, Phase IV (KMG-IV): sequencing the most valuable type-strain genomes for metagenomic binning, comparative biology and taxonomic classification.</title>
        <authorList>
            <person name="Goeker M."/>
        </authorList>
    </citation>
    <scope>NUCLEOTIDE SEQUENCE [LARGE SCALE GENOMIC DNA]</scope>
    <source>
        <strain evidence="2 3">DSM 18695</strain>
    </source>
</reference>
<comment type="caution">
    <text evidence="2">The sequence shown here is derived from an EMBL/GenBank/DDBJ whole genome shotgun (WGS) entry which is preliminary data.</text>
</comment>
<evidence type="ECO:0000313" key="3">
    <source>
        <dbReference type="Proteomes" id="UP001228905"/>
    </source>
</evidence>
<feature type="compositionally biased region" description="Acidic residues" evidence="1">
    <location>
        <begin position="45"/>
        <end position="71"/>
    </location>
</feature>
<protein>
    <recommendedName>
        <fullName evidence="4">Chemotaxis protein</fullName>
    </recommendedName>
</protein>
<dbReference type="RefSeq" id="WP_307348186.1">
    <property type="nucleotide sequence ID" value="NZ_JAUSVS010000002.1"/>
</dbReference>
<evidence type="ECO:0008006" key="4">
    <source>
        <dbReference type="Google" id="ProtNLM"/>
    </source>
</evidence>
<accession>A0ABU0IRY7</accession>
<evidence type="ECO:0000256" key="1">
    <source>
        <dbReference type="SAM" id="MobiDB-lite"/>
    </source>
</evidence>
<feature type="compositionally biased region" description="Acidic residues" evidence="1">
    <location>
        <begin position="9"/>
        <end position="18"/>
    </location>
</feature>
<organism evidence="2 3">
    <name type="scientific">Caulobacter ginsengisoli</name>
    <dbReference type="NCBI Taxonomy" id="400775"/>
    <lineage>
        <taxon>Bacteria</taxon>
        <taxon>Pseudomonadati</taxon>
        <taxon>Pseudomonadota</taxon>
        <taxon>Alphaproteobacteria</taxon>
        <taxon>Caulobacterales</taxon>
        <taxon>Caulobacteraceae</taxon>
        <taxon>Caulobacter</taxon>
    </lineage>
</organism>
<proteinExistence type="predicted"/>